<feature type="binding site" evidence="3">
    <location>
        <position position="817"/>
    </location>
    <ligand>
        <name>ATP</name>
        <dbReference type="ChEBI" id="CHEBI:30616"/>
    </ligand>
</feature>
<feature type="compositionally biased region" description="Basic and acidic residues" evidence="5">
    <location>
        <begin position="1187"/>
        <end position="1208"/>
    </location>
</feature>
<dbReference type="Gene3D" id="3.40.50.410">
    <property type="entry name" value="von Willebrand factor, type A domain"/>
    <property type="match status" value="1"/>
</dbReference>
<dbReference type="SUPFAM" id="SSF54919">
    <property type="entry name" value="Nucleoside diphosphate kinase, NDK"/>
    <property type="match status" value="1"/>
</dbReference>
<name>A0A6N2MU67_SALVM</name>
<dbReference type="PRINTS" id="PR01243">
    <property type="entry name" value="NUCDPKINASE"/>
</dbReference>
<feature type="binding site" evidence="3">
    <location>
        <position position="865"/>
    </location>
    <ligand>
        <name>ATP</name>
        <dbReference type="ChEBI" id="CHEBI:30616"/>
    </ligand>
</feature>
<feature type="binding site" evidence="3">
    <location>
        <position position="769"/>
    </location>
    <ligand>
        <name>ATP</name>
        <dbReference type="ChEBI" id="CHEBI:30616"/>
    </ligand>
</feature>
<protein>
    <recommendedName>
        <fullName evidence="6">VWFA domain-containing protein</fullName>
    </recommendedName>
</protein>
<sequence>MAREFATCVEYGLSLSKRIYYGKEMTPAATAAMTRSMSVKSSDVDESYFPTAVMAYAVVPEPDMVDNPDVPSYQPYVHGRCEPPALIPLHMHGVAAMEIDCCLDHANVCFSGAWRVHCIKANSKCDVRFAVPMGEQGSLLGVEVEVTGKSYHSQLIEAGDANNEKVSKGGNGQLMRGSTYTFKLPQVVGGSTVSIKVIWSQKLLYHEGQFSLNVPFSFPAFVNPIGKKISKREKILLNVSSGVGKEILCNSTSHALKELRREVGKMSFLYDAEVLTWSSSDFLFSYNVYSKDLFGGVLLQSPFLRDIDDRQMFCFYLFPGNNQSMKAFRKEVIFVIDISGSMKGDPFESAKNGLLSSLQKLNPEDSFNIIAFNTETYLLSPLMEQATEEAIIKATQWLNDTLTADGGTNILVPLKQAIKLLAETTNSIPVIFLITDGAVEDERDICNFVKGYLTNGGSISLRISTFGIGSFCNHHFLRMLAQIGRGHFDIAYDADSVDFRMQKLFTTASSIILADITVDALEHLESLEMLPSCIPDLSSGSPLIVSGRYSGNFPDSVKISGTLTDMSKFTINLKARKAKDLPFDRVVARRQIDLLTANAWLSGSKELEQKVAKRSIQTGVPSEYTVMVLHQTLKDEKAPETILIQDVFNKINPLKKTDSQETIMLGNLCVGFGNLAATAGNIPPGTEETRSSEATEMLVKAASNCCGRVADRCCCMCFIQSCSYMNNQCAILLSQICAALACVECINCCFELCECGGSKEKEKTLAMIKPDGLLGNYTERIKDVTVDYGFSILREITTQLDQDSASRFYAEHSSKRFFPSLIKYMTSGPVLVMVLEKENAIADWRTLIGPTDANKAKITNPNSIRAMCGQDLEKNCVHGSDSRLSAQREISFFFEDVSSEDPMKGEVVKLYDGHHALSWMVEVPHHTRPEKSNTAHCVVKLGCIIDGSHFTAGKQIIGLNMKLFSWMQNKINGKQGNSRKPDTVLSATHHVKQESREEFSDWPRGLLAIGTFGNNELRDNNEIQDAEEDPSPSDDLQDFTPEEIGKLQKELTKLLTRKPSSQDKEKEIANLPLDRFLNCPSSLEVDRRISNTAISAVDKHEDDIERTISVILGRCKDICEKYNKKKDIGKKSISFLLKKIFVCTSGFAPQPSLRDTLHESRMEKLLRTLLHKKINPQSTSRASSMKKYIEDKSTPQKDKEDDEKRDKNSNGFKWVKTDSEYSNVDRSS</sequence>
<dbReference type="PROSITE" id="PS50234">
    <property type="entry name" value="VWFA"/>
    <property type="match status" value="1"/>
</dbReference>
<feature type="active site" description="Pros-phosphohistidine intermediate" evidence="3">
    <location>
        <position position="878"/>
    </location>
</feature>
<feature type="binding site" evidence="3">
    <location>
        <position position="875"/>
    </location>
    <ligand>
        <name>ATP</name>
        <dbReference type="ChEBI" id="CHEBI:30616"/>
    </ligand>
</feature>
<comment type="similarity">
    <text evidence="3 4">Belongs to the NDK family.</text>
</comment>
<dbReference type="Pfam" id="PF13768">
    <property type="entry name" value="VWA_3"/>
    <property type="match status" value="1"/>
</dbReference>
<dbReference type="SMART" id="SM00327">
    <property type="entry name" value="VWA"/>
    <property type="match status" value="1"/>
</dbReference>
<dbReference type="EMBL" id="CAADRP010001963">
    <property type="protein sequence ID" value="VFU57918.1"/>
    <property type="molecule type" value="Genomic_DNA"/>
</dbReference>
<dbReference type="SUPFAM" id="SSF53300">
    <property type="entry name" value="vWA-like"/>
    <property type="match status" value="1"/>
</dbReference>
<evidence type="ECO:0000256" key="2">
    <source>
        <dbReference type="ARBA" id="ARBA00000937"/>
    </source>
</evidence>
<dbReference type="SMART" id="SM00562">
    <property type="entry name" value="NDK"/>
    <property type="match status" value="1"/>
</dbReference>
<dbReference type="GO" id="GO:0006228">
    <property type="term" value="P:UTP biosynthetic process"/>
    <property type="evidence" value="ECO:0007669"/>
    <property type="project" value="InterPro"/>
</dbReference>
<organism evidence="7">
    <name type="scientific">Salix viminalis</name>
    <name type="common">Common osier</name>
    <name type="synonym">Basket willow</name>
    <dbReference type="NCBI Taxonomy" id="40686"/>
    <lineage>
        <taxon>Eukaryota</taxon>
        <taxon>Viridiplantae</taxon>
        <taxon>Streptophyta</taxon>
        <taxon>Embryophyta</taxon>
        <taxon>Tracheophyta</taxon>
        <taxon>Spermatophyta</taxon>
        <taxon>Magnoliopsida</taxon>
        <taxon>eudicotyledons</taxon>
        <taxon>Gunneridae</taxon>
        <taxon>Pentapetalae</taxon>
        <taxon>rosids</taxon>
        <taxon>fabids</taxon>
        <taxon>Malpighiales</taxon>
        <taxon>Salicaceae</taxon>
        <taxon>Saliceae</taxon>
        <taxon>Salix</taxon>
    </lineage>
</organism>
<dbReference type="InterPro" id="IPR001564">
    <property type="entry name" value="Nucleoside_diP_kinase"/>
</dbReference>
<dbReference type="PANTHER" id="PTHR46503">
    <property type="entry name" value="INTER-ALPHA-TRYPSIN INHIBITOR HEAVY CHAIN-LIKE PROTEIN"/>
    <property type="match status" value="1"/>
</dbReference>
<evidence type="ECO:0000256" key="1">
    <source>
        <dbReference type="ARBA" id="ARBA00000082"/>
    </source>
</evidence>
<evidence type="ECO:0000313" key="7">
    <source>
        <dbReference type="EMBL" id="VFU57918.1"/>
    </source>
</evidence>
<dbReference type="GO" id="GO:0006183">
    <property type="term" value="P:GTP biosynthetic process"/>
    <property type="evidence" value="ECO:0007669"/>
    <property type="project" value="InterPro"/>
</dbReference>
<evidence type="ECO:0000256" key="5">
    <source>
        <dbReference type="SAM" id="MobiDB-lite"/>
    </source>
</evidence>
<dbReference type="Pfam" id="PF00334">
    <property type="entry name" value="NDK"/>
    <property type="match status" value="1"/>
</dbReference>
<reference evidence="7" key="1">
    <citation type="submission" date="2019-03" db="EMBL/GenBank/DDBJ databases">
        <authorList>
            <person name="Mank J."/>
            <person name="Almeida P."/>
        </authorList>
    </citation>
    <scope>NUCLEOTIDE SEQUENCE</scope>
    <source>
        <strain evidence="7">78183</strain>
    </source>
</reference>
<comment type="catalytic activity">
    <reaction evidence="2">
        <text>a ribonucleoside 5'-diphosphate + ATP = a ribonucleoside 5'-triphosphate + ADP</text>
        <dbReference type="Rhea" id="RHEA:18113"/>
        <dbReference type="ChEBI" id="CHEBI:30616"/>
        <dbReference type="ChEBI" id="CHEBI:57930"/>
        <dbReference type="ChEBI" id="CHEBI:61557"/>
        <dbReference type="ChEBI" id="CHEBI:456216"/>
        <dbReference type="EC" id="2.7.4.6"/>
    </reaction>
</comment>
<feature type="binding site" evidence="3">
    <location>
        <position position="851"/>
    </location>
    <ligand>
        <name>ATP</name>
        <dbReference type="ChEBI" id="CHEBI:30616"/>
    </ligand>
</feature>
<comment type="catalytic activity">
    <reaction evidence="1">
        <text>a 2'-deoxyribonucleoside 5'-diphosphate + ATP = a 2'-deoxyribonucleoside 5'-triphosphate + ADP</text>
        <dbReference type="Rhea" id="RHEA:44640"/>
        <dbReference type="ChEBI" id="CHEBI:30616"/>
        <dbReference type="ChEBI" id="CHEBI:61560"/>
        <dbReference type="ChEBI" id="CHEBI:73316"/>
        <dbReference type="ChEBI" id="CHEBI:456216"/>
        <dbReference type="EC" id="2.7.4.6"/>
    </reaction>
</comment>
<feature type="binding site" evidence="3">
    <location>
        <position position="845"/>
    </location>
    <ligand>
        <name>ATP</name>
        <dbReference type="ChEBI" id="CHEBI:30616"/>
    </ligand>
</feature>
<accession>A0A6N2MU67</accession>
<dbReference type="InterPro" id="IPR036465">
    <property type="entry name" value="vWFA_dom_sf"/>
</dbReference>
<evidence type="ECO:0000259" key="6">
    <source>
        <dbReference type="PROSITE" id="PS50234"/>
    </source>
</evidence>
<evidence type="ECO:0000256" key="3">
    <source>
        <dbReference type="PROSITE-ProRule" id="PRU00706"/>
    </source>
</evidence>
<dbReference type="Gene3D" id="3.30.70.141">
    <property type="entry name" value="Nucleoside diphosphate kinase-like domain"/>
    <property type="match status" value="1"/>
</dbReference>
<dbReference type="InterPro" id="IPR036850">
    <property type="entry name" value="NDK-like_dom_sf"/>
</dbReference>
<dbReference type="InterPro" id="IPR034907">
    <property type="entry name" value="NDK-like_dom"/>
</dbReference>
<dbReference type="PANTHER" id="PTHR46503:SF9">
    <property type="entry name" value="INTER ALPHA-TRYPSIN INHIBITOR, HEAVY CHAIN-LIKE PROTEIN"/>
    <property type="match status" value="1"/>
</dbReference>
<evidence type="ECO:0000256" key="4">
    <source>
        <dbReference type="RuleBase" id="RU004011"/>
    </source>
</evidence>
<dbReference type="GO" id="GO:0004550">
    <property type="term" value="F:nucleoside diphosphate kinase activity"/>
    <property type="evidence" value="ECO:0007669"/>
    <property type="project" value="UniProtKB-EC"/>
</dbReference>
<dbReference type="GO" id="GO:0006241">
    <property type="term" value="P:CTP biosynthetic process"/>
    <property type="evidence" value="ECO:0007669"/>
    <property type="project" value="InterPro"/>
</dbReference>
<feature type="region of interest" description="Disordered" evidence="5">
    <location>
        <begin position="1175"/>
        <end position="1214"/>
    </location>
</feature>
<feature type="domain" description="VWFA" evidence="6">
    <location>
        <begin position="331"/>
        <end position="508"/>
    </location>
</feature>
<dbReference type="InterPro" id="IPR002035">
    <property type="entry name" value="VWF_A"/>
</dbReference>
<proteinExistence type="inferred from homology"/>
<dbReference type="AlphaFoldDB" id="A0A6N2MU67"/>
<gene>
    <name evidence="7" type="ORF">SVIM_LOCUS419987</name>
</gene>
<dbReference type="PROSITE" id="PS51374">
    <property type="entry name" value="NDPK_LIKE"/>
    <property type="match status" value="1"/>
</dbReference>